<dbReference type="EMBL" id="VSRR010012885">
    <property type="protein sequence ID" value="MPC55095.1"/>
    <property type="molecule type" value="Genomic_DNA"/>
</dbReference>
<dbReference type="InterPro" id="IPR036691">
    <property type="entry name" value="Endo/exonu/phosph_ase_sf"/>
</dbReference>
<evidence type="ECO:0000313" key="2">
    <source>
        <dbReference type="EMBL" id="MPC55095.1"/>
    </source>
</evidence>
<name>A0A5B7GCJ7_PORTR</name>
<evidence type="ECO:0000313" key="3">
    <source>
        <dbReference type="Proteomes" id="UP000324222"/>
    </source>
</evidence>
<sequence length="255" mass="28461">MCAVYLSSNSFEFHKFFDYLTSRVEHILSLYPFAEIFILGDFNVHYQLWLSSPFTDHPGQLAFNFANFHDLEQLVQHPIRIPDPLGDSPNIPDLFHTSNPFAYIVTLSSPLSFSNHNLTSVSYPIFPIPPQDPPKRMVVGYSWRLEVRLGAGAGVSLSPGVLAKAPTSAFTVSEFTVTKRGAERREERSVTPWSSTYTYFGASLSHLPPPGPVTGQDDPGSGVVVCCDAAVLRTAPSYLHTVLLPRHYLRQRKIH</sequence>
<keyword evidence="3" id="KW-1185">Reference proteome</keyword>
<proteinExistence type="predicted"/>
<dbReference type="AlphaFoldDB" id="A0A5B7GCJ7"/>
<dbReference type="Proteomes" id="UP000324222">
    <property type="component" value="Unassembled WGS sequence"/>
</dbReference>
<feature type="domain" description="Endonuclease/exonuclease/phosphatase" evidence="1">
    <location>
        <begin position="2"/>
        <end position="118"/>
    </location>
</feature>
<dbReference type="InterPro" id="IPR005135">
    <property type="entry name" value="Endo/exonuclease/phosphatase"/>
</dbReference>
<dbReference type="GO" id="GO:0003824">
    <property type="term" value="F:catalytic activity"/>
    <property type="evidence" value="ECO:0007669"/>
    <property type="project" value="InterPro"/>
</dbReference>
<dbReference type="Pfam" id="PF14529">
    <property type="entry name" value="Exo_endo_phos_2"/>
    <property type="match status" value="1"/>
</dbReference>
<dbReference type="SUPFAM" id="SSF56219">
    <property type="entry name" value="DNase I-like"/>
    <property type="match status" value="1"/>
</dbReference>
<organism evidence="2 3">
    <name type="scientific">Portunus trituberculatus</name>
    <name type="common">Swimming crab</name>
    <name type="synonym">Neptunus trituberculatus</name>
    <dbReference type="NCBI Taxonomy" id="210409"/>
    <lineage>
        <taxon>Eukaryota</taxon>
        <taxon>Metazoa</taxon>
        <taxon>Ecdysozoa</taxon>
        <taxon>Arthropoda</taxon>
        <taxon>Crustacea</taxon>
        <taxon>Multicrustacea</taxon>
        <taxon>Malacostraca</taxon>
        <taxon>Eumalacostraca</taxon>
        <taxon>Eucarida</taxon>
        <taxon>Decapoda</taxon>
        <taxon>Pleocyemata</taxon>
        <taxon>Brachyura</taxon>
        <taxon>Eubrachyura</taxon>
        <taxon>Portunoidea</taxon>
        <taxon>Portunidae</taxon>
        <taxon>Portuninae</taxon>
        <taxon>Portunus</taxon>
    </lineage>
</organism>
<comment type="caution">
    <text evidence="2">The sequence shown here is derived from an EMBL/GenBank/DDBJ whole genome shotgun (WGS) entry which is preliminary data.</text>
</comment>
<reference evidence="2 3" key="1">
    <citation type="submission" date="2019-05" db="EMBL/GenBank/DDBJ databases">
        <title>Another draft genome of Portunus trituberculatus and its Hox gene families provides insights of decapod evolution.</title>
        <authorList>
            <person name="Jeong J.-H."/>
            <person name="Song I."/>
            <person name="Kim S."/>
            <person name="Choi T."/>
            <person name="Kim D."/>
            <person name="Ryu S."/>
            <person name="Kim W."/>
        </authorList>
    </citation>
    <scope>NUCLEOTIDE SEQUENCE [LARGE SCALE GENOMIC DNA]</scope>
    <source>
        <tissue evidence="2">Muscle</tissue>
    </source>
</reference>
<accession>A0A5B7GCJ7</accession>
<protein>
    <recommendedName>
        <fullName evidence="1">Endonuclease/exonuclease/phosphatase domain-containing protein</fullName>
    </recommendedName>
</protein>
<gene>
    <name evidence="2" type="ORF">E2C01_049029</name>
</gene>
<dbReference type="Gene3D" id="3.60.10.10">
    <property type="entry name" value="Endonuclease/exonuclease/phosphatase"/>
    <property type="match status" value="1"/>
</dbReference>
<evidence type="ECO:0000259" key="1">
    <source>
        <dbReference type="Pfam" id="PF14529"/>
    </source>
</evidence>